<comment type="caution">
    <text evidence="1">The sequence shown here is derived from an EMBL/GenBank/DDBJ whole genome shotgun (WGS) entry which is preliminary data.</text>
</comment>
<dbReference type="AlphaFoldDB" id="A0A0F9B7Z0"/>
<dbReference type="EMBL" id="LAZR01039150">
    <property type="protein sequence ID" value="KKL17715.1"/>
    <property type="molecule type" value="Genomic_DNA"/>
</dbReference>
<evidence type="ECO:0000313" key="1">
    <source>
        <dbReference type="EMBL" id="KKL17715.1"/>
    </source>
</evidence>
<reference evidence="1" key="1">
    <citation type="journal article" date="2015" name="Nature">
        <title>Complex archaea that bridge the gap between prokaryotes and eukaryotes.</title>
        <authorList>
            <person name="Spang A."/>
            <person name="Saw J.H."/>
            <person name="Jorgensen S.L."/>
            <person name="Zaremba-Niedzwiedzka K."/>
            <person name="Martijn J."/>
            <person name="Lind A.E."/>
            <person name="van Eijk R."/>
            <person name="Schleper C."/>
            <person name="Guy L."/>
            <person name="Ettema T.J."/>
        </authorList>
    </citation>
    <scope>NUCLEOTIDE SEQUENCE</scope>
</reference>
<organism evidence="1">
    <name type="scientific">marine sediment metagenome</name>
    <dbReference type="NCBI Taxonomy" id="412755"/>
    <lineage>
        <taxon>unclassified sequences</taxon>
        <taxon>metagenomes</taxon>
        <taxon>ecological metagenomes</taxon>
    </lineage>
</organism>
<proteinExistence type="predicted"/>
<accession>A0A0F9B7Z0</accession>
<name>A0A0F9B7Z0_9ZZZZ</name>
<sequence length="70" mass="8215">MKDYKLSIGYYPEDDDCDGQYWSGVILYWKTNFFVSRWCNTGFVYRAETSEGLLPAITKLEELVNEEQST</sequence>
<protein>
    <submittedName>
        <fullName evidence="1">Uncharacterized protein</fullName>
    </submittedName>
</protein>
<gene>
    <name evidence="1" type="ORF">LCGC14_2482790</name>
</gene>